<accession>A0A9D2JM11</accession>
<evidence type="ECO:0008006" key="4">
    <source>
        <dbReference type="Google" id="ProtNLM"/>
    </source>
</evidence>
<organism evidence="2 3">
    <name type="scientific">Candidatus Faecalibacterium gallistercoris</name>
    <dbReference type="NCBI Taxonomy" id="2838579"/>
    <lineage>
        <taxon>Bacteria</taxon>
        <taxon>Bacillati</taxon>
        <taxon>Bacillota</taxon>
        <taxon>Clostridia</taxon>
        <taxon>Eubacteriales</taxon>
        <taxon>Oscillospiraceae</taxon>
        <taxon>Faecalibacterium</taxon>
    </lineage>
</organism>
<evidence type="ECO:0000256" key="1">
    <source>
        <dbReference type="SAM" id="SignalP"/>
    </source>
</evidence>
<gene>
    <name evidence="2" type="ORF">H9725_03935</name>
</gene>
<evidence type="ECO:0000313" key="3">
    <source>
        <dbReference type="Proteomes" id="UP000824065"/>
    </source>
</evidence>
<proteinExistence type="predicted"/>
<dbReference type="PROSITE" id="PS51257">
    <property type="entry name" value="PROKAR_LIPOPROTEIN"/>
    <property type="match status" value="1"/>
</dbReference>
<dbReference type="EMBL" id="DXBJ01000026">
    <property type="protein sequence ID" value="HIZ57717.1"/>
    <property type="molecule type" value="Genomic_DNA"/>
</dbReference>
<reference evidence="2" key="2">
    <citation type="submission" date="2021-04" db="EMBL/GenBank/DDBJ databases">
        <authorList>
            <person name="Gilroy R."/>
        </authorList>
    </citation>
    <scope>NUCLEOTIDE SEQUENCE</scope>
    <source>
        <strain evidence="2">ChiBcec16-3735</strain>
    </source>
</reference>
<sequence>MKLKKIASLMLAGVMAVSMFAGCATTTPEQPEQPETPATSNAADMLYSELTGSAKDKVSAVANADLDEALENAVDKYFDYTSIVDDVYGYNYLTEISSSKLGTSVNDAMKASYAPGIRFSGIDNRNDDSDKVAVAVYAINASTSDAYVMEQIADQLDSYLSNLPTSGNFDADRVANCNYTYSVSASVTTRTVNFAGVDTGVKYVAVALTKTVAEKG</sequence>
<feature type="chain" id="PRO_5038713297" description="Lipoprotein" evidence="1">
    <location>
        <begin position="24"/>
        <end position="216"/>
    </location>
</feature>
<reference evidence="2" key="1">
    <citation type="journal article" date="2021" name="PeerJ">
        <title>Extensive microbial diversity within the chicken gut microbiome revealed by metagenomics and culture.</title>
        <authorList>
            <person name="Gilroy R."/>
            <person name="Ravi A."/>
            <person name="Getino M."/>
            <person name="Pursley I."/>
            <person name="Horton D.L."/>
            <person name="Alikhan N.F."/>
            <person name="Baker D."/>
            <person name="Gharbi K."/>
            <person name="Hall N."/>
            <person name="Watson M."/>
            <person name="Adriaenssens E.M."/>
            <person name="Foster-Nyarko E."/>
            <person name="Jarju S."/>
            <person name="Secka A."/>
            <person name="Antonio M."/>
            <person name="Oren A."/>
            <person name="Chaudhuri R.R."/>
            <person name="La Ragione R."/>
            <person name="Hildebrand F."/>
            <person name="Pallen M.J."/>
        </authorList>
    </citation>
    <scope>NUCLEOTIDE SEQUENCE</scope>
    <source>
        <strain evidence="2">ChiBcec16-3735</strain>
    </source>
</reference>
<protein>
    <recommendedName>
        <fullName evidence="4">Lipoprotein</fullName>
    </recommendedName>
</protein>
<keyword evidence="1" id="KW-0732">Signal</keyword>
<name>A0A9D2JM11_9FIRM</name>
<dbReference type="AlphaFoldDB" id="A0A9D2JM11"/>
<dbReference type="Proteomes" id="UP000824065">
    <property type="component" value="Unassembled WGS sequence"/>
</dbReference>
<comment type="caution">
    <text evidence="2">The sequence shown here is derived from an EMBL/GenBank/DDBJ whole genome shotgun (WGS) entry which is preliminary data.</text>
</comment>
<feature type="signal peptide" evidence="1">
    <location>
        <begin position="1"/>
        <end position="23"/>
    </location>
</feature>
<evidence type="ECO:0000313" key="2">
    <source>
        <dbReference type="EMBL" id="HIZ57717.1"/>
    </source>
</evidence>